<dbReference type="Proteomes" id="UP001150217">
    <property type="component" value="Unassembled WGS sequence"/>
</dbReference>
<dbReference type="Gene3D" id="3.40.390.10">
    <property type="entry name" value="Collagenase (Catalytic Domain)"/>
    <property type="match status" value="1"/>
</dbReference>
<evidence type="ECO:0000313" key="3">
    <source>
        <dbReference type="Proteomes" id="UP001150217"/>
    </source>
</evidence>
<feature type="signal peptide" evidence="1">
    <location>
        <begin position="1"/>
        <end position="17"/>
    </location>
</feature>
<gene>
    <name evidence="2" type="ORF">C8R41DRAFT_926367</name>
</gene>
<reference evidence="2" key="1">
    <citation type="submission" date="2022-08" db="EMBL/GenBank/DDBJ databases">
        <title>A Global Phylogenomic Analysis of the Shiitake Genus Lentinula.</title>
        <authorList>
            <consortium name="DOE Joint Genome Institute"/>
            <person name="Sierra-Patev S."/>
            <person name="Min B."/>
            <person name="Naranjo-Ortiz M."/>
            <person name="Looney B."/>
            <person name="Konkel Z."/>
            <person name="Slot J.C."/>
            <person name="Sakamoto Y."/>
            <person name="Steenwyk J.L."/>
            <person name="Rokas A."/>
            <person name="Carro J."/>
            <person name="Camarero S."/>
            <person name="Ferreira P."/>
            <person name="Molpeceres G."/>
            <person name="Ruiz-Duenas F.J."/>
            <person name="Serrano A."/>
            <person name="Henrissat B."/>
            <person name="Drula E."/>
            <person name="Hughes K.W."/>
            <person name="Mata J.L."/>
            <person name="Ishikawa N.K."/>
            <person name="Vargas-Isla R."/>
            <person name="Ushijima S."/>
            <person name="Smith C.A."/>
            <person name="Ahrendt S."/>
            <person name="Andreopoulos W."/>
            <person name="He G."/>
            <person name="Labutti K."/>
            <person name="Lipzen A."/>
            <person name="Ng V."/>
            <person name="Riley R."/>
            <person name="Sandor L."/>
            <person name="Barry K."/>
            <person name="Martinez A.T."/>
            <person name="Xiao Y."/>
            <person name="Gibbons J.G."/>
            <person name="Terashima K."/>
            <person name="Grigoriev I.V."/>
            <person name="Hibbett D.S."/>
        </authorList>
    </citation>
    <scope>NUCLEOTIDE SEQUENCE</scope>
    <source>
        <strain evidence="2">RHP3577 ss4</strain>
    </source>
</reference>
<name>A0ABQ8V015_9AGAR</name>
<evidence type="ECO:0000313" key="2">
    <source>
        <dbReference type="EMBL" id="KAJ4465843.1"/>
    </source>
</evidence>
<feature type="chain" id="PRO_5046497051" description="Lysine-specific metallo-endopeptidase domain-containing protein" evidence="1">
    <location>
        <begin position="18"/>
        <end position="179"/>
    </location>
</feature>
<dbReference type="InterPro" id="IPR024079">
    <property type="entry name" value="MetalloPept_cat_dom_sf"/>
</dbReference>
<comment type="caution">
    <text evidence="2">The sequence shown here is derived from an EMBL/GenBank/DDBJ whole genome shotgun (WGS) entry which is preliminary data.</text>
</comment>
<proteinExistence type="predicted"/>
<organism evidence="2 3">
    <name type="scientific">Lentinula lateritia</name>
    <dbReference type="NCBI Taxonomy" id="40482"/>
    <lineage>
        <taxon>Eukaryota</taxon>
        <taxon>Fungi</taxon>
        <taxon>Dikarya</taxon>
        <taxon>Basidiomycota</taxon>
        <taxon>Agaricomycotina</taxon>
        <taxon>Agaricomycetes</taxon>
        <taxon>Agaricomycetidae</taxon>
        <taxon>Agaricales</taxon>
        <taxon>Marasmiineae</taxon>
        <taxon>Omphalotaceae</taxon>
        <taxon>Lentinula</taxon>
    </lineage>
</organism>
<dbReference type="EMBL" id="JANVFT010000121">
    <property type="protein sequence ID" value="KAJ4465843.1"/>
    <property type="molecule type" value="Genomic_DNA"/>
</dbReference>
<keyword evidence="3" id="KW-1185">Reference proteome</keyword>
<evidence type="ECO:0008006" key="4">
    <source>
        <dbReference type="Google" id="ProtNLM"/>
    </source>
</evidence>
<sequence>MHFTLLIIASAITAIHALPFAAKLGIQGTQTDRALLQKAIDEANTHLETLDSVLQGPHADTIIQKAFGSQVDVQKIHSCVQKLVAGKVLIPAADVDMEAGNGVGGATDPQSKHITFSLGYFSGTTKEDSDRRAGTLIHEASHALCGTYDYFDHSNCEPTTLKANHLNGCMYLSDQIELH</sequence>
<keyword evidence="1" id="KW-0732">Signal</keyword>
<evidence type="ECO:0000256" key="1">
    <source>
        <dbReference type="SAM" id="SignalP"/>
    </source>
</evidence>
<protein>
    <recommendedName>
        <fullName evidence="4">Lysine-specific metallo-endopeptidase domain-containing protein</fullName>
    </recommendedName>
</protein>
<accession>A0ABQ8V015</accession>